<reference evidence="1" key="1">
    <citation type="journal article" date="2021" name="Proc. Natl. Acad. Sci. U.S.A.">
        <title>A Catalog of Tens of Thousands of Viruses from Human Metagenomes Reveals Hidden Associations with Chronic Diseases.</title>
        <authorList>
            <person name="Tisza M.J."/>
            <person name="Buck C.B."/>
        </authorList>
    </citation>
    <scope>NUCLEOTIDE SEQUENCE</scope>
    <source>
        <strain evidence="1">Ct5op20</strain>
    </source>
</reference>
<proteinExistence type="predicted"/>
<accession>A0A8S5NQ29</accession>
<organism evidence="1">
    <name type="scientific">Siphoviridae sp. ct5op20</name>
    <dbReference type="NCBI Taxonomy" id="2826295"/>
    <lineage>
        <taxon>Viruses</taxon>
        <taxon>Duplodnaviria</taxon>
        <taxon>Heunggongvirae</taxon>
        <taxon>Uroviricota</taxon>
        <taxon>Caudoviricetes</taxon>
    </lineage>
</organism>
<evidence type="ECO:0000313" key="1">
    <source>
        <dbReference type="EMBL" id="DAD96846.1"/>
    </source>
</evidence>
<dbReference type="EMBL" id="BK015225">
    <property type="protein sequence ID" value="DAD96846.1"/>
    <property type="molecule type" value="Genomic_DNA"/>
</dbReference>
<sequence>MELKQRLENKNYSSPSLEKMLVCVSISSPYTMEELKEKITLRKLSLMLKTIDAKNYYYA</sequence>
<protein>
    <submittedName>
        <fullName evidence="1">Uncharacterized protein</fullName>
    </submittedName>
</protein>
<name>A0A8S5NQ29_9CAUD</name>